<evidence type="ECO:0000313" key="2">
    <source>
        <dbReference type="EMBL" id="HIU38241.1"/>
    </source>
</evidence>
<keyword evidence="1" id="KW-0812">Transmembrane</keyword>
<dbReference type="Proteomes" id="UP000824076">
    <property type="component" value="Unassembled WGS sequence"/>
</dbReference>
<accession>A0A9D1IKI0</accession>
<reference evidence="2" key="1">
    <citation type="submission" date="2020-10" db="EMBL/GenBank/DDBJ databases">
        <authorList>
            <person name="Gilroy R."/>
        </authorList>
    </citation>
    <scope>NUCLEOTIDE SEQUENCE</scope>
    <source>
        <strain evidence="2">17073</strain>
    </source>
</reference>
<evidence type="ECO:0000313" key="3">
    <source>
        <dbReference type="Proteomes" id="UP000824076"/>
    </source>
</evidence>
<proteinExistence type="predicted"/>
<sequence>MKKYTIFRLACIILLWVFLCIILLSTRKLDFMVVFSIIASGIVVFVPIYKKYKRGK</sequence>
<name>A0A9D1IKI0_9BACT</name>
<dbReference type="AlphaFoldDB" id="A0A9D1IKI0"/>
<keyword evidence="1" id="KW-0472">Membrane</keyword>
<evidence type="ECO:0000256" key="1">
    <source>
        <dbReference type="SAM" id="Phobius"/>
    </source>
</evidence>
<protein>
    <submittedName>
        <fullName evidence="2">Uncharacterized protein</fullName>
    </submittedName>
</protein>
<feature type="transmembrane region" description="Helical" evidence="1">
    <location>
        <begin position="7"/>
        <end position="25"/>
    </location>
</feature>
<dbReference type="EMBL" id="DVMS01000028">
    <property type="protein sequence ID" value="HIU38241.1"/>
    <property type="molecule type" value="Genomic_DNA"/>
</dbReference>
<gene>
    <name evidence="2" type="ORF">IAD18_01080</name>
</gene>
<keyword evidence="1" id="KW-1133">Transmembrane helix</keyword>
<comment type="caution">
    <text evidence="2">The sequence shown here is derived from an EMBL/GenBank/DDBJ whole genome shotgun (WGS) entry which is preliminary data.</text>
</comment>
<feature type="transmembrane region" description="Helical" evidence="1">
    <location>
        <begin position="31"/>
        <end position="49"/>
    </location>
</feature>
<reference evidence="2" key="2">
    <citation type="journal article" date="2021" name="PeerJ">
        <title>Extensive microbial diversity within the chicken gut microbiome revealed by metagenomics and culture.</title>
        <authorList>
            <person name="Gilroy R."/>
            <person name="Ravi A."/>
            <person name="Getino M."/>
            <person name="Pursley I."/>
            <person name="Horton D.L."/>
            <person name="Alikhan N.F."/>
            <person name="Baker D."/>
            <person name="Gharbi K."/>
            <person name="Hall N."/>
            <person name="Watson M."/>
            <person name="Adriaenssens E.M."/>
            <person name="Foster-Nyarko E."/>
            <person name="Jarju S."/>
            <person name="Secka A."/>
            <person name="Antonio M."/>
            <person name="Oren A."/>
            <person name="Chaudhuri R.R."/>
            <person name="La Ragione R."/>
            <person name="Hildebrand F."/>
            <person name="Pallen M.J."/>
        </authorList>
    </citation>
    <scope>NUCLEOTIDE SEQUENCE</scope>
    <source>
        <strain evidence="2">17073</strain>
    </source>
</reference>
<organism evidence="2 3">
    <name type="scientific">Candidatus Limisoma intestinavium</name>
    <dbReference type="NCBI Taxonomy" id="2840856"/>
    <lineage>
        <taxon>Bacteria</taxon>
        <taxon>Pseudomonadati</taxon>
        <taxon>Bacteroidota</taxon>
        <taxon>Bacteroidia</taxon>
        <taxon>Bacteroidales</taxon>
        <taxon>Candidatus Limisoma</taxon>
    </lineage>
</organism>